<organism evidence="5 6">
    <name type="scientific">Ventrimonas faecis</name>
    <dbReference type="NCBI Taxonomy" id="3133170"/>
    <lineage>
        <taxon>Bacteria</taxon>
        <taxon>Bacillati</taxon>
        <taxon>Bacillota</taxon>
        <taxon>Clostridia</taxon>
        <taxon>Lachnospirales</taxon>
        <taxon>Lachnospiraceae</taxon>
        <taxon>Ventrimonas</taxon>
    </lineage>
</organism>
<dbReference type="Proteomes" id="UP001437460">
    <property type="component" value="Unassembled WGS sequence"/>
</dbReference>
<dbReference type="RefSeq" id="WP_349228105.1">
    <property type="nucleotide sequence ID" value="NZ_JBBMFJ010000001.1"/>
</dbReference>
<feature type="repeat" description="Cell wall-binding" evidence="2">
    <location>
        <begin position="185"/>
        <end position="206"/>
    </location>
</feature>
<dbReference type="InterPro" id="IPR013783">
    <property type="entry name" value="Ig-like_fold"/>
</dbReference>
<evidence type="ECO:0000313" key="5">
    <source>
        <dbReference type="EMBL" id="MEQ2561648.1"/>
    </source>
</evidence>
<gene>
    <name evidence="5" type="ORF">WMO41_00390</name>
</gene>
<name>A0ABV1HH58_9FIRM</name>
<protein>
    <recommendedName>
        <fullName evidence="7">Cell wall binding repeat-containing protein</fullName>
    </recommendedName>
</protein>
<feature type="compositionally biased region" description="Basic and acidic residues" evidence="3">
    <location>
        <begin position="144"/>
        <end position="153"/>
    </location>
</feature>
<feature type="chain" id="PRO_5045374641" description="Cell wall binding repeat-containing protein" evidence="4">
    <location>
        <begin position="28"/>
        <end position="248"/>
    </location>
</feature>
<comment type="caution">
    <text evidence="5">The sequence shown here is derived from an EMBL/GenBank/DDBJ whole genome shotgun (WGS) entry which is preliminary data.</text>
</comment>
<dbReference type="Gene3D" id="2.60.40.10">
    <property type="entry name" value="Immunoglobulins"/>
    <property type="match status" value="1"/>
</dbReference>
<keyword evidence="4" id="KW-0732">Signal</keyword>
<evidence type="ECO:0000256" key="1">
    <source>
        <dbReference type="ARBA" id="ARBA00022737"/>
    </source>
</evidence>
<accession>A0ABV1HH58</accession>
<sequence>MKNWKKGIALVVAAGLLTIAGAATALAASKTRLDTVSDLYWGDDGTTANWEKVDDAYQYEVRLYCNESQVESIKTKKDSFDMEKKMTKEGDYTFKVRALAKSNSKEFTDGYWSEESEETYVSEDFADMIKNGGSTSQLQNGGPGKKEDGQATEEKEASVVIQAKWIQEAGTGRWWYQNADGSYPKGGWWQDPANGTWYFFDDQGYMQTGWIDWNGNRYYCTASGAMAVGEYTIDGAQYRFDASGALQQ</sequence>
<dbReference type="Gene3D" id="2.10.270.20">
    <property type="match status" value="1"/>
</dbReference>
<dbReference type="SUPFAM" id="SSF69360">
    <property type="entry name" value="Cell wall binding repeat"/>
    <property type="match status" value="1"/>
</dbReference>
<reference evidence="5 6" key="1">
    <citation type="submission" date="2024-03" db="EMBL/GenBank/DDBJ databases">
        <title>Human intestinal bacterial collection.</title>
        <authorList>
            <person name="Pauvert C."/>
            <person name="Hitch T.C.A."/>
            <person name="Clavel T."/>
        </authorList>
    </citation>
    <scope>NUCLEOTIDE SEQUENCE [LARGE SCALE GENOMIC DNA]</scope>
    <source>
        <strain evidence="5 6">CLA-AP-H27</strain>
    </source>
</reference>
<evidence type="ECO:0000256" key="4">
    <source>
        <dbReference type="SAM" id="SignalP"/>
    </source>
</evidence>
<evidence type="ECO:0008006" key="7">
    <source>
        <dbReference type="Google" id="ProtNLM"/>
    </source>
</evidence>
<proteinExistence type="predicted"/>
<dbReference type="Pfam" id="PF19127">
    <property type="entry name" value="Choline_bind_3"/>
    <property type="match status" value="1"/>
</dbReference>
<keyword evidence="1" id="KW-0677">Repeat</keyword>
<evidence type="ECO:0000256" key="2">
    <source>
        <dbReference type="PROSITE-ProRule" id="PRU00591"/>
    </source>
</evidence>
<evidence type="ECO:0000313" key="6">
    <source>
        <dbReference type="Proteomes" id="UP001437460"/>
    </source>
</evidence>
<dbReference type="PROSITE" id="PS51170">
    <property type="entry name" value="CW"/>
    <property type="match status" value="1"/>
</dbReference>
<dbReference type="EMBL" id="JBBMFJ010000001">
    <property type="protein sequence ID" value="MEQ2561648.1"/>
    <property type="molecule type" value="Genomic_DNA"/>
</dbReference>
<feature type="region of interest" description="Disordered" evidence="3">
    <location>
        <begin position="131"/>
        <end position="153"/>
    </location>
</feature>
<feature type="signal peptide" evidence="4">
    <location>
        <begin position="1"/>
        <end position="27"/>
    </location>
</feature>
<evidence type="ECO:0000256" key="3">
    <source>
        <dbReference type="SAM" id="MobiDB-lite"/>
    </source>
</evidence>
<dbReference type="InterPro" id="IPR018337">
    <property type="entry name" value="Cell_wall/Cho-bd_repeat"/>
</dbReference>
<keyword evidence="6" id="KW-1185">Reference proteome</keyword>